<dbReference type="InterPro" id="IPR021640">
    <property type="entry name" value="Mediator_Med28"/>
</dbReference>
<dbReference type="EMBL" id="BAABUJ010000011">
    <property type="protein sequence ID" value="GAA5798771.1"/>
    <property type="molecule type" value="Genomic_DNA"/>
</dbReference>
<name>A0ABP9XVG3_9FUNG</name>
<keyword evidence="5" id="KW-0804">Transcription</keyword>
<reference evidence="8 9" key="1">
    <citation type="submission" date="2024-04" db="EMBL/GenBank/DDBJ databases">
        <title>genome sequences of Mucor flavus KT1a and Helicostylum pulchrum KT1b strains isolation_sourced from the surface of a dry-aged beef.</title>
        <authorList>
            <person name="Toyotome T."/>
            <person name="Hosono M."/>
            <person name="Torimaru M."/>
            <person name="Fukuda K."/>
            <person name="Mikami N."/>
        </authorList>
    </citation>
    <scope>NUCLEOTIDE SEQUENCE [LARGE SCALE GENOMIC DNA]</scope>
    <source>
        <strain evidence="8 9">KT1b</strain>
    </source>
</reference>
<evidence type="ECO:0000256" key="3">
    <source>
        <dbReference type="ARBA" id="ARBA00023015"/>
    </source>
</evidence>
<evidence type="ECO:0000313" key="8">
    <source>
        <dbReference type="EMBL" id="GAA5798771.1"/>
    </source>
</evidence>
<keyword evidence="6" id="KW-0539">Nucleus</keyword>
<comment type="similarity">
    <text evidence="2">Belongs to the Mediator complex subunit 28 family.</text>
</comment>
<evidence type="ECO:0000256" key="7">
    <source>
        <dbReference type="SAM" id="MobiDB-lite"/>
    </source>
</evidence>
<protein>
    <recommendedName>
        <fullName evidence="10">Mediator complex subunit 4</fullName>
    </recommendedName>
</protein>
<evidence type="ECO:0000313" key="9">
    <source>
        <dbReference type="Proteomes" id="UP001476247"/>
    </source>
</evidence>
<evidence type="ECO:0000256" key="6">
    <source>
        <dbReference type="ARBA" id="ARBA00023242"/>
    </source>
</evidence>
<dbReference type="Proteomes" id="UP001476247">
    <property type="component" value="Unassembled WGS sequence"/>
</dbReference>
<feature type="region of interest" description="Disordered" evidence="7">
    <location>
        <begin position="141"/>
        <end position="182"/>
    </location>
</feature>
<sequence>MSKLVDELAKSFDDCLDSVLSDPQQLKEEENDGFDTQLKSLKTTFLELENYLRQVRLDALADRPLAIKEANMLIQRDIDIKTNMITKYATKLDEWNSKIPELIENGKNAIALRTDGTDFEGQPRPATTTVVEAAPPIIQEGEIVADEIPNSEIKKKDNLKDNDEDDDDGDDNDDDDVEFEEV</sequence>
<proteinExistence type="inferred from homology"/>
<keyword evidence="9" id="KW-1185">Reference proteome</keyword>
<feature type="compositionally biased region" description="Acidic residues" evidence="7">
    <location>
        <begin position="162"/>
        <end position="182"/>
    </location>
</feature>
<keyword evidence="4" id="KW-0175">Coiled coil</keyword>
<gene>
    <name evidence="8" type="ORF">HPULCUR_004177</name>
</gene>
<keyword evidence="3" id="KW-0805">Transcription regulation</keyword>
<accession>A0ABP9XVG3</accession>
<organism evidence="8 9">
    <name type="scientific">Helicostylum pulchrum</name>
    <dbReference type="NCBI Taxonomy" id="562976"/>
    <lineage>
        <taxon>Eukaryota</taxon>
        <taxon>Fungi</taxon>
        <taxon>Fungi incertae sedis</taxon>
        <taxon>Mucoromycota</taxon>
        <taxon>Mucoromycotina</taxon>
        <taxon>Mucoromycetes</taxon>
        <taxon>Mucorales</taxon>
        <taxon>Mucorineae</taxon>
        <taxon>Mucoraceae</taxon>
        <taxon>Helicostylum</taxon>
    </lineage>
</organism>
<evidence type="ECO:0000256" key="2">
    <source>
        <dbReference type="ARBA" id="ARBA00005571"/>
    </source>
</evidence>
<evidence type="ECO:0000256" key="5">
    <source>
        <dbReference type="ARBA" id="ARBA00023163"/>
    </source>
</evidence>
<feature type="compositionally biased region" description="Basic and acidic residues" evidence="7">
    <location>
        <begin position="152"/>
        <end position="161"/>
    </location>
</feature>
<evidence type="ECO:0008006" key="10">
    <source>
        <dbReference type="Google" id="ProtNLM"/>
    </source>
</evidence>
<evidence type="ECO:0000256" key="4">
    <source>
        <dbReference type="ARBA" id="ARBA00023054"/>
    </source>
</evidence>
<comment type="caution">
    <text evidence="8">The sequence shown here is derived from an EMBL/GenBank/DDBJ whole genome shotgun (WGS) entry which is preliminary data.</text>
</comment>
<comment type="subcellular location">
    <subcellularLocation>
        <location evidence="1">Nucleus</location>
    </subcellularLocation>
</comment>
<dbReference type="Pfam" id="PF11594">
    <property type="entry name" value="Med28"/>
    <property type="match status" value="1"/>
</dbReference>
<evidence type="ECO:0000256" key="1">
    <source>
        <dbReference type="ARBA" id="ARBA00004123"/>
    </source>
</evidence>